<dbReference type="InParanoid" id="H2XKR6"/>
<dbReference type="GeneTree" id="ENSGT00390000004858"/>
<feature type="region of interest" description="Disordered" evidence="1">
    <location>
        <begin position="48"/>
        <end position="76"/>
    </location>
</feature>
<dbReference type="EMBL" id="EAAA01001056">
    <property type="status" value="NOT_ANNOTATED_CDS"/>
    <property type="molecule type" value="Genomic_DNA"/>
</dbReference>
<evidence type="ECO:0000313" key="3">
    <source>
        <dbReference type="Proteomes" id="UP000008144"/>
    </source>
</evidence>
<reference evidence="2" key="3">
    <citation type="submission" date="2025-08" db="UniProtKB">
        <authorList>
            <consortium name="Ensembl"/>
        </authorList>
    </citation>
    <scope>IDENTIFICATION</scope>
</reference>
<accession>H2XKR6</accession>
<evidence type="ECO:0000313" key="2">
    <source>
        <dbReference type="Ensembl" id="ENSCINP00000030248.1"/>
    </source>
</evidence>
<evidence type="ECO:0000256" key="1">
    <source>
        <dbReference type="SAM" id="MobiDB-lite"/>
    </source>
</evidence>
<proteinExistence type="predicted"/>
<keyword evidence="3" id="KW-1185">Reference proteome</keyword>
<name>H2XKR6_CIOIN</name>
<sequence length="212" mass="23689">MRLVKMANENQQDSINLNFAITPKIVVNRHDNREIALNIETAGHVTHTVGQRSVSQATSSLHADSSNSQDSRGGVTARKPTIIEAFGPPDIGRLLQGKKYYEAYVISCRRIFNPAVIGPNDLVDHYRCCKLIEEAEEMIRIKEQLKTLIKEKFQTTPIEIKTFADTIRGEGRDLEAILFDQIASEFYGNQSKAECGVTSRKPTIEDIFAPPG</sequence>
<reference evidence="2" key="2">
    <citation type="journal article" date="2008" name="Genome Biol.">
        <title>Improved genome assembly and evidence-based global gene model set for the chordate Ciona intestinalis: new insight into intron and operon populations.</title>
        <authorList>
            <person name="Satou Y."/>
            <person name="Mineta K."/>
            <person name="Ogasawara M."/>
            <person name="Sasakura Y."/>
            <person name="Shoguchi E."/>
            <person name="Ueno K."/>
            <person name="Yamada L."/>
            <person name="Matsumoto J."/>
            <person name="Wasserscheid J."/>
            <person name="Dewar K."/>
            <person name="Wiley G.B."/>
            <person name="Macmil S.L."/>
            <person name="Roe B.A."/>
            <person name="Zeller R.W."/>
            <person name="Hastings K.E."/>
            <person name="Lemaire P."/>
            <person name="Lindquist E."/>
            <person name="Endo T."/>
            <person name="Hotta K."/>
            <person name="Inaba K."/>
        </authorList>
    </citation>
    <scope>NUCLEOTIDE SEQUENCE [LARGE SCALE GENOMIC DNA]</scope>
    <source>
        <strain evidence="2">wild type</strain>
    </source>
</reference>
<organism evidence="2 3">
    <name type="scientific">Ciona intestinalis</name>
    <name type="common">Transparent sea squirt</name>
    <name type="synonym">Ascidia intestinalis</name>
    <dbReference type="NCBI Taxonomy" id="7719"/>
    <lineage>
        <taxon>Eukaryota</taxon>
        <taxon>Metazoa</taxon>
        <taxon>Chordata</taxon>
        <taxon>Tunicata</taxon>
        <taxon>Ascidiacea</taxon>
        <taxon>Phlebobranchia</taxon>
        <taxon>Cionidae</taxon>
        <taxon>Ciona</taxon>
    </lineage>
</organism>
<dbReference type="Ensembl" id="ENSCINT00000031011.1">
    <property type="protein sequence ID" value="ENSCINP00000030248.1"/>
    <property type="gene ID" value="ENSCING00000019592.1"/>
</dbReference>
<dbReference type="Proteomes" id="UP000008144">
    <property type="component" value="Chromosome 12"/>
</dbReference>
<reference evidence="2" key="4">
    <citation type="submission" date="2025-09" db="UniProtKB">
        <authorList>
            <consortium name="Ensembl"/>
        </authorList>
    </citation>
    <scope>IDENTIFICATION</scope>
</reference>
<feature type="compositionally biased region" description="Polar residues" evidence="1">
    <location>
        <begin position="48"/>
        <end position="71"/>
    </location>
</feature>
<reference evidence="3" key="1">
    <citation type="journal article" date="2002" name="Science">
        <title>The draft genome of Ciona intestinalis: insights into chordate and vertebrate origins.</title>
        <authorList>
            <person name="Dehal P."/>
            <person name="Satou Y."/>
            <person name="Campbell R.K."/>
            <person name="Chapman J."/>
            <person name="Degnan B."/>
            <person name="De Tomaso A."/>
            <person name="Davidson B."/>
            <person name="Di Gregorio A."/>
            <person name="Gelpke M."/>
            <person name="Goodstein D.M."/>
            <person name="Harafuji N."/>
            <person name="Hastings K.E."/>
            <person name="Ho I."/>
            <person name="Hotta K."/>
            <person name="Huang W."/>
            <person name="Kawashima T."/>
            <person name="Lemaire P."/>
            <person name="Martinez D."/>
            <person name="Meinertzhagen I.A."/>
            <person name="Necula S."/>
            <person name="Nonaka M."/>
            <person name="Putnam N."/>
            <person name="Rash S."/>
            <person name="Saiga H."/>
            <person name="Satake M."/>
            <person name="Terry A."/>
            <person name="Yamada L."/>
            <person name="Wang H.G."/>
            <person name="Awazu S."/>
            <person name="Azumi K."/>
            <person name="Boore J."/>
            <person name="Branno M."/>
            <person name="Chin-Bow S."/>
            <person name="DeSantis R."/>
            <person name="Doyle S."/>
            <person name="Francino P."/>
            <person name="Keys D.N."/>
            <person name="Haga S."/>
            <person name="Hayashi H."/>
            <person name="Hino K."/>
            <person name="Imai K.S."/>
            <person name="Inaba K."/>
            <person name="Kano S."/>
            <person name="Kobayashi K."/>
            <person name="Kobayashi M."/>
            <person name="Lee B.I."/>
            <person name="Makabe K.W."/>
            <person name="Manohar C."/>
            <person name="Matassi G."/>
            <person name="Medina M."/>
            <person name="Mochizuki Y."/>
            <person name="Mount S."/>
            <person name="Morishita T."/>
            <person name="Miura S."/>
            <person name="Nakayama A."/>
            <person name="Nishizaka S."/>
            <person name="Nomoto H."/>
            <person name="Ohta F."/>
            <person name="Oishi K."/>
            <person name="Rigoutsos I."/>
            <person name="Sano M."/>
            <person name="Sasaki A."/>
            <person name="Sasakura Y."/>
            <person name="Shoguchi E."/>
            <person name="Shin-i T."/>
            <person name="Spagnuolo A."/>
            <person name="Stainier D."/>
            <person name="Suzuki M.M."/>
            <person name="Tassy O."/>
            <person name="Takatori N."/>
            <person name="Tokuoka M."/>
            <person name="Yagi K."/>
            <person name="Yoshizaki F."/>
            <person name="Wada S."/>
            <person name="Zhang C."/>
            <person name="Hyatt P.D."/>
            <person name="Larimer F."/>
            <person name="Detter C."/>
            <person name="Doggett N."/>
            <person name="Glavina T."/>
            <person name="Hawkins T."/>
            <person name="Richardson P."/>
            <person name="Lucas S."/>
            <person name="Kohara Y."/>
            <person name="Levine M."/>
            <person name="Satoh N."/>
            <person name="Rokhsar D.S."/>
        </authorList>
    </citation>
    <scope>NUCLEOTIDE SEQUENCE [LARGE SCALE GENOMIC DNA]</scope>
</reference>
<protein>
    <submittedName>
        <fullName evidence="2">Uncharacterized protein</fullName>
    </submittedName>
</protein>
<dbReference type="AlphaFoldDB" id="H2XKR6"/>
<dbReference type="HOGENOM" id="CLU_101215_0_0_1"/>